<feature type="domain" description="SusD-like N-terminal" evidence="7">
    <location>
        <begin position="49"/>
        <end position="226"/>
    </location>
</feature>
<name>A0ABU3DAE0_9FLAO</name>
<dbReference type="InterPro" id="IPR012944">
    <property type="entry name" value="SusD_RagB_dom"/>
</dbReference>
<accession>A0ABU3DAE0</accession>
<keyword evidence="5" id="KW-0998">Cell outer membrane</keyword>
<feature type="domain" description="RagB/SusD" evidence="6">
    <location>
        <begin position="389"/>
        <end position="510"/>
    </location>
</feature>
<evidence type="ECO:0000259" key="7">
    <source>
        <dbReference type="Pfam" id="PF14322"/>
    </source>
</evidence>
<evidence type="ECO:0000259" key="6">
    <source>
        <dbReference type="Pfam" id="PF07980"/>
    </source>
</evidence>
<proteinExistence type="inferred from homology"/>
<comment type="similarity">
    <text evidence="2">Belongs to the SusD family.</text>
</comment>
<dbReference type="Gene3D" id="1.25.40.390">
    <property type="match status" value="1"/>
</dbReference>
<evidence type="ECO:0000256" key="2">
    <source>
        <dbReference type="ARBA" id="ARBA00006275"/>
    </source>
</evidence>
<keyword evidence="4" id="KW-0472">Membrane</keyword>
<reference evidence="8 9" key="1">
    <citation type="submission" date="2023-09" db="EMBL/GenBank/DDBJ databases">
        <authorList>
            <person name="Rey-Velasco X."/>
        </authorList>
    </citation>
    <scope>NUCLEOTIDE SEQUENCE [LARGE SCALE GENOMIC DNA]</scope>
    <source>
        <strain evidence="8 9">F117</strain>
    </source>
</reference>
<dbReference type="Pfam" id="PF07980">
    <property type="entry name" value="SusD_RagB"/>
    <property type="match status" value="1"/>
</dbReference>
<evidence type="ECO:0000256" key="3">
    <source>
        <dbReference type="ARBA" id="ARBA00022729"/>
    </source>
</evidence>
<dbReference type="EMBL" id="JAVRHK010000023">
    <property type="protein sequence ID" value="MDT0678492.1"/>
    <property type="molecule type" value="Genomic_DNA"/>
</dbReference>
<organism evidence="8 9">
    <name type="scientific">Autumnicola musiva</name>
    <dbReference type="NCBI Taxonomy" id="3075589"/>
    <lineage>
        <taxon>Bacteria</taxon>
        <taxon>Pseudomonadati</taxon>
        <taxon>Bacteroidota</taxon>
        <taxon>Flavobacteriia</taxon>
        <taxon>Flavobacteriales</taxon>
        <taxon>Flavobacteriaceae</taxon>
        <taxon>Autumnicola</taxon>
    </lineage>
</organism>
<gene>
    <name evidence="8" type="ORF">RM539_18065</name>
</gene>
<dbReference type="InterPro" id="IPR033985">
    <property type="entry name" value="SusD-like_N"/>
</dbReference>
<dbReference type="Pfam" id="PF14322">
    <property type="entry name" value="SusD-like_3"/>
    <property type="match status" value="1"/>
</dbReference>
<evidence type="ECO:0000256" key="1">
    <source>
        <dbReference type="ARBA" id="ARBA00004442"/>
    </source>
</evidence>
<evidence type="ECO:0000256" key="4">
    <source>
        <dbReference type="ARBA" id="ARBA00023136"/>
    </source>
</evidence>
<sequence length="510" mass="58823">MNLINKTLTRFLFISSLFVINHGCTDVSEEIYSDATPENFYNTEEEFVSALGQAYANLDLWADHNRLIALQEVTTDEMVVPTRGSDWNDGGSHRRLHRHEWNIDAVRPNRTWNFLFGGISTVNRLIFQFENLEDVENSDRYIAELRGLRALFYWQLIDLFGNVPIVTEFDVPDDFAPETNSREEVFDFIESELMEIEDLVTQDVGGNAYGRINYYTVQAILAKLYLNAEVYKNTPEWSKAEAACDKIINSGEFSLADNFFNNFVTNNQASPEFIFAIPYDEIFMPVFKYHRISLHYENQDTYNLTVQPWNGFSTLEEFYNSYSEEDIRKEGFIVGPQYSSTGERLTDPGVEPRDPDGPPITFTPEITALDDALRQEGARIGKWEIAPGSTANLNNDFAIFRYADILLMKAEARFWQGETTGEALELVNRIRIRAGLDNNLFSELTEENLLAERGRELFGELQRRTDLIRFNKFNDAWWEKEADPNDHVNIFPIPRPQLDANPNLTQNPGY</sequence>
<dbReference type="SUPFAM" id="SSF48452">
    <property type="entry name" value="TPR-like"/>
    <property type="match status" value="1"/>
</dbReference>
<keyword evidence="3" id="KW-0732">Signal</keyword>
<evidence type="ECO:0000256" key="5">
    <source>
        <dbReference type="ARBA" id="ARBA00023237"/>
    </source>
</evidence>
<protein>
    <submittedName>
        <fullName evidence="8">RagB/SusD family nutrient uptake outer membrane protein</fullName>
    </submittedName>
</protein>
<comment type="subcellular location">
    <subcellularLocation>
        <location evidence="1">Cell outer membrane</location>
    </subcellularLocation>
</comment>
<evidence type="ECO:0000313" key="8">
    <source>
        <dbReference type="EMBL" id="MDT0678492.1"/>
    </source>
</evidence>
<evidence type="ECO:0000313" key="9">
    <source>
        <dbReference type="Proteomes" id="UP001262582"/>
    </source>
</evidence>
<dbReference type="Proteomes" id="UP001262582">
    <property type="component" value="Unassembled WGS sequence"/>
</dbReference>
<comment type="caution">
    <text evidence="8">The sequence shown here is derived from an EMBL/GenBank/DDBJ whole genome shotgun (WGS) entry which is preliminary data.</text>
</comment>
<keyword evidence="9" id="KW-1185">Reference proteome</keyword>
<dbReference type="RefSeq" id="WP_311504827.1">
    <property type="nucleotide sequence ID" value="NZ_JAVRHK010000023.1"/>
</dbReference>
<dbReference type="InterPro" id="IPR011990">
    <property type="entry name" value="TPR-like_helical_dom_sf"/>
</dbReference>